<dbReference type="EMBL" id="CAJNNV010029161">
    <property type="protein sequence ID" value="CAE8627382.1"/>
    <property type="molecule type" value="Genomic_DNA"/>
</dbReference>
<proteinExistence type="predicted"/>
<reference evidence="1" key="1">
    <citation type="submission" date="2021-02" db="EMBL/GenBank/DDBJ databases">
        <authorList>
            <person name="Dougan E. K."/>
            <person name="Rhodes N."/>
            <person name="Thang M."/>
            <person name="Chan C."/>
        </authorList>
    </citation>
    <scope>NUCLEOTIDE SEQUENCE</scope>
</reference>
<keyword evidence="3" id="KW-1185">Reference proteome</keyword>
<organism evidence="1 3">
    <name type="scientific">Polarella glacialis</name>
    <name type="common">Dinoflagellate</name>
    <dbReference type="NCBI Taxonomy" id="89957"/>
    <lineage>
        <taxon>Eukaryota</taxon>
        <taxon>Sar</taxon>
        <taxon>Alveolata</taxon>
        <taxon>Dinophyceae</taxon>
        <taxon>Suessiales</taxon>
        <taxon>Suessiaceae</taxon>
        <taxon>Polarella</taxon>
    </lineage>
</organism>
<evidence type="ECO:0000313" key="2">
    <source>
        <dbReference type="EMBL" id="CAE8682879.1"/>
    </source>
</evidence>
<accession>A0A813GK00</accession>
<dbReference type="Proteomes" id="UP000626109">
    <property type="component" value="Unassembled WGS sequence"/>
</dbReference>
<dbReference type="AlphaFoldDB" id="A0A813GK00"/>
<sequence>MMESDVSQIRSTILVDIFVTSQDRLGLIIDWVKIDDSKPFERPYPATIVSGVEKGGLVDLWNEQQLPEAKQVLCSEDVCLRIHSVNSEPGAEG</sequence>
<comment type="caution">
    <text evidence="1">The sequence shown here is derived from an EMBL/GenBank/DDBJ whole genome shotgun (WGS) entry which is preliminary data.</text>
</comment>
<evidence type="ECO:0000313" key="3">
    <source>
        <dbReference type="Proteomes" id="UP000654075"/>
    </source>
</evidence>
<dbReference type="EMBL" id="CAJNNW010026125">
    <property type="protein sequence ID" value="CAE8682879.1"/>
    <property type="molecule type" value="Genomic_DNA"/>
</dbReference>
<gene>
    <name evidence="1" type="ORF">PGLA1383_LOCUS44167</name>
    <name evidence="2" type="ORF">PGLA2088_LOCUS23158</name>
</gene>
<dbReference type="Proteomes" id="UP000654075">
    <property type="component" value="Unassembled WGS sequence"/>
</dbReference>
<evidence type="ECO:0000313" key="1">
    <source>
        <dbReference type="EMBL" id="CAE8627382.1"/>
    </source>
</evidence>
<protein>
    <submittedName>
        <fullName evidence="1">Uncharacterized protein</fullName>
    </submittedName>
</protein>
<name>A0A813GK00_POLGL</name>
<feature type="non-terminal residue" evidence="1">
    <location>
        <position position="93"/>
    </location>
</feature>